<proteinExistence type="predicted"/>
<reference evidence="2" key="1">
    <citation type="submission" date="2018-01" db="EMBL/GenBank/DDBJ databases">
        <title>Genomic characterization of Leptospira inadai serogroup Lyme isolated from captured rat in Brazil and comparative analysis with human reference strain.</title>
        <authorList>
            <person name="Moreno L.Z."/>
            <person name="Loureiro A.P."/>
            <person name="Miraglia F."/>
            <person name="Kremer F.S."/>
            <person name="Eslabao M.R."/>
            <person name="Dellagostin O.A."/>
            <person name="Lilenbaum W."/>
            <person name="Moreno A.M."/>
        </authorList>
    </citation>
    <scope>NUCLEOTIDE SEQUENCE [LARGE SCALE GENOMIC DNA]</scope>
    <source>
        <strain evidence="2">M34/99</strain>
    </source>
</reference>
<organism evidence="2 3">
    <name type="scientific">Leptospira inadai serovar Lyme</name>
    <dbReference type="NCBI Taxonomy" id="293084"/>
    <lineage>
        <taxon>Bacteria</taxon>
        <taxon>Pseudomonadati</taxon>
        <taxon>Spirochaetota</taxon>
        <taxon>Spirochaetia</taxon>
        <taxon>Leptospirales</taxon>
        <taxon>Leptospiraceae</taxon>
        <taxon>Leptospira</taxon>
    </lineage>
</organism>
<evidence type="ECO:0000313" key="2">
    <source>
        <dbReference type="EMBL" id="PNV74418.1"/>
    </source>
</evidence>
<name>A0ABX4YGN0_9LEPT</name>
<keyword evidence="1" id="KW-1133">Transmembrane helix</keyword>
<gene>
    <name evidence="2" type="ORF">BES34_013725</name>
</gene>
<comment type="caution">
    <text evidence="2">The sequence shown here is derived from an EMBL/GenBank/DDBJ whole genome shotgun (WGS) entry which is preliminary data.</text>
</comment>
<dbReference type="RefSeq" id="WP_039933971.1">
    <property type="nucleotide sequence ID" value="NZ_MCRM02000014.1"/>
</dbReference>
<dbReference type="EMBL" id="MCRM02000014">
    <property type="protein sequence ID" value="PNV74418.1"/>
    <property type="molecule type" value="Genomic_DNA"/>
</dbReference>
<evidence type="ECO:0008006" key="4">
    <source>
        <dbReference type="Google" id="ProtNLM"/>
    </source>
</evidence>
<feature type="transmembrane region" description="Helical" evidence="1">
    <location>
        <begin position="64"/>
        <end position="81"/>
    </location>
</feature>
<evidence type="ECO:0000313" key="3">
    <source>
        <dbReference type="Proteomes" id="UP000094669"/>
    </source>
</evidence>
<keyword evidence="1" id="KW-0472">Membrane</keyword>
<feature type="transmembrane region" description="Helical" evidence="1">
    <location>
        <begin position="39"/>
        <end position="57"/>
    </location>
</feature>
<feature type="transmembrane region" description="Helical" evidence="1">
    <location>
        <begin position="101"/>
        <end position="123"/>
    </location>
</feature>
<dbReference type="Proteomes" id="UP000094669">
    <property type="component" value="Unassembled WGS sequence"/>
</dbReference>
<accession>A0ABX4YGN0</accession>
<keyword evidence="1" id="KW-0812">Transmembrane</keyword>
<keyword evidence="3" id="KW-1185">Reference proteome</keyword>
<protein>
    <recommendedName>
        <fullName evidence="4">Lipoprotein</fullName>
    </recommendedName>
</protein>
<sequence>MKTIIVRVLLFGFLVWLIPFVTAFGFYSPDGKLQADIFLFKTVMILVGNATGCYFLFLLSKRVALPAFGTFVIIGVIWLLENLGLDMLILIPMSKMNLGDYFIQIGLRYFVILFVSATVGAAIDSSKR</sequence>
<evidence type="ECO:0000256" key="1">
    <source>
        <dbReference type="SAM" id="Phobius"/>
    </source>
</evidence>